<feature type="region of interest" description="Disordered" evidence="1">
    <location>
        <begin position="248"/>
        <end position="282"/>
    </location>
</feature>
<keyword evidence="5" id="KW-1185">Reference proteome</keyword>
<feature type="compositionally biased region" description="Low complexity" evidence="1">
    <location>
        <begin position="267"/>
        <end position="276"/>
    </location>
</feature>
<feature type="chain" id="PRO_5019323342" evidence="3">
    <location>
        <begin position="31"/>
        <end position="661"/>
    </location>
</feature>
<keyword evidence="3" id="KW-0732">Signal</keyword>
<evidence type="ECO:0000313" key="5">
    <source>
        <dbReference type="Proteomes" id="UP000287533"/>
    </source>
</evidence>
<dbReference type="NCBIfam" id="TIGR01167">
    <property type="entry name" value="LPXTG_anchor"/>
    <property type="match status" value="1"/>
</dbReference>
<keyword evidence="2" id="KW-0472">Membrane</keyword>
<keyword evidence="2" id="KW-0812">Transmembrane</keyword>
<dbReference type="RefSeq" id="WP_164514813.1">
    <property type="nucleotide sequence ID" value="NZ_QXGL01000014.1"/>
</dbReference>
<dbReference type="GO" id="GO:0005975">
    <property type="term" value="P:carbohydrate metabolic process"/>
    <property type="evidence" value="ECO:0007669"/>
    <property type="project" value="UniProtKB-ARBA"/>
</dbReference>
<protein>
    <submittedName>
        <fullName evidence="4">Fimbrial protein</fullName>
    </submittedName>
</protein>
<evidence type="ECO:0000256" key="2">
    <source>
        <dbReference type="SAM" id="Phobius"/>
    </source>
</evidence>
<gene>
    <name evidence="4" type="ORF">D2E25_2017</name>
</gene>
<dbReference type="Gene3D" id="2.60.40.740">
    <property type="match status" value="1"/>
</dbReference>
<dbReference type="EMBL" id="QXGL01000014">
    <property type="protein sequence ID" value="RSX50585.1"/>
    <property type="molecule type" value="Genomic_DNA"/>
</dbReference>
<feature type="compositionally biased region" description="Basic and acidic residues" evidence="1">
    <location>
        <begin position="253"/>
        <end position="262"/>
    </location>
</feature>
<dbReference type="Proteomes" id="UP000287533">
    <property type="component" value="Unassembled WGS sequence"/>
</dbReference>
<feature type="signal peptide" evidence="3">
    <location>
        <begin position="1"/>
        <end position="30"/>
    </location>
</feature>
<comment type="caution">
    <text evidence="4">The sequence shown here is derived from an EMBL/GenBank/DDBJ whole genome shotgun (WGS) entry which is preliminary data.</text>
</comment>
<evidence type="ECO:0000313" key="4">
    <source>
        <dbReference type="EMBL" id="RSX50585.1"/>
    </source>
</evidence>
<evidence type="ECO:0000256" key="3">
    <source>
        <dbReference type="SAM" id="SignalP"/>
    </source>
</evidence>
<dbReference type="Gene3D" id="2.60.40.10">
    <property type="entry name" value="Immunoglobulins"/>
    <property type="match status" value="1"/>
</dbReference>
<keyword evidence="2" id="KW-1133">Transmembrane helix</keyword>
<organism evidence="4 5">
    <name type="scientific">Bifidobacterium goeldii</name>
    <dbReference type="NCBI Taxonomy" id="2306975"/>
    <lineage>
        <taxon>Bacteria</taxon>
        <taxon>Bacillati</taxon>
        <taxon>Actinomycetota</taxon>
        <taxon>Actinomycetes</taxon>
        <taxon>Bifidobacteriales</taxon>
        <taxon>Bifidobacteriaceae</taxon>
        <taxon>Bifidobacterium</taxon>
    </lineage>
</organism>
<dbReference type="AlphaFoldDB" id="A0A430FCL7"/>
<accession>A0A430FCL7</accession>
<reference evidence="4 5" key="1">
    <citation type="submission" date="2018-09" db="EMBL/GenBank/DDBJ databases">
        <title>Characterization of the phylogenetic diversity of five novel species belonging to the genus Bifidobacterium.</title>
        <authorList>
            <person name="Lugli G.A."/>
            <person name="Duranti S."/>
            <person name="Milani C."/>
        </authorList>
    </citation>
    <scope>NUCLEOTIDE SEQUENCE [LARGE SCALE GENOMIC DNA]</scope>
    <source>
        <strain evidence="4 5">2034B</strain>
    </source>
</reference>
<feature type="transmembrane region" description="Helical" evidence="2">
    <location>
        <begin position="635"/>
        <end position="654"/>
    </location>
</feature>
<proteinExistence type="predicted"/>
<name>A0A430FCL7_9BIFI</name>
<evidence type="ECO:0000256" key="1">
    <source>
        <dbReference type="SAM" id="MobiDB-lite"/>
    </source>
</evidence>
<sequence>MKKLAKALLGLVAAVAMLFTGLATSTAAMAADGDPAPTTTYKIEFKDADGNPIKTSAQHTFEAYQVFSGKLSTKTTTGDKPTTTTTLSDIVWGADVDGDAILTALQTSTEAAFKVKAGATEQDPKTNPFAEQKDGNYVVTTAAQVAKILSDNNTGTDNDFAKAFAEVASAYTETLTGDKANNQVSTGAEKTDNSTTPATKYYTYADITGLAAGYYLVKDKANSQDDKENGFTTRYILQVVQNVKVSPKGDVPSVEKKVKDANDSTDTDQTTNNWQDSADHDGNDDISYRLYGTMPSNLADYETYTYKFTDTMSKALSLKNTAADGQAAKYELHVYAVNDKNFDSSKELSTVAAANKAEVKAVASTENDTDEFAKGYTLTYADVAAGTTGTYENGHVLTVNFTDVKKITKEDGTAISVTKDTKFVVEYTAVLDKDKAVIGAGGNPNKVDLTYSNNPNQGGDGKTGKTPEDKVIVFTYQLDINKVTMGEDKTLVPLEGATFKLYKATKVETGQDGNKTYTWDSGTEVKTEATKVEETDSNTGQTKKVTKYISNFKAVDDGVYKLEESVTPEGFNKMKDIIFTITATHDTNSQDPKLRKIDITGLTGAKGDTNSGIISADIENVPGSQLPSTGGMGTVILYIAGVVCVAAAGLWFGLRRRTARH</sequence>
<dbReference type="InterPro" id="IPR013783">
    <property type="entry name" value="Ig-like_fold"/>
</dbReference>